<keyword evidence="5" id="KW-0812">Transmembrane</keyword>
<keyword evidence="9" id="KW-0496">Mitochondrion</keyword>
<keyword evidence="7" id="KW-0653">Protein transport</keyword>
<evidence type="ECO:0000256" key="6">
    <source>
        <dbReference type="ARBA" id="ARBA00022787"/>
    </source>
</evidence>
<dbReference type="GO" id="GO:0045040">
    <property type="term" value="P:protein insertion into mitochondrial outer membrane"/>
    <property type="evidence" value="ECO:0007669"/>
    <property type="project" value="InterPro"/>
</dbReference>
<accession>A0A7J6GN72</accession>
<keyword evidence="6" id="KW-1000">Mitochondrion outer membrane</keyword>
<dbReference type="InterPro" id="IPR011990">
    <property type="entry name" value="TPR-like_helical_dom_sf"/>
</dbReference>
<dbReference type="EMBL" id="JAATIP010000048">
    <property type="protein sequence ID" value="KAF4384352.1"/>
    <property type="molecule type" value="Genomic_DNA"/>
</dbReference>
<dbReference type="Proteomes" id="UP000525078">
    <property type="component" value="Unassembled WGS sequence"/>
</dbReference>
<evidence type="ECO:0000256" key="10">
    <source>
        <dbReference type="ARBA" id="ARBA00023136"/>
    </source>
</evidence>
<dbReference type="GO" id="GO:0015031">
    <property type="term" value="P:protein transport"/>
    <property type="evidence" value="ECO:0007669"/>
    <property type="project" value="UniProtKB-KW"/>
</dbReference>
<evidence type="ECO:0000256" key="1">
    <source>
        <dbReference type="ARBA" id="ARBA00003450"/>
    </source>
</evidence>
<dbReference type="PANTHER" id="PTHR32409:SF7">
    <property type="entry name" value="MITOCHONDRIAL IMPORT RECEPTOR SUBUNIT TOM20"/>
    <property type="match status" value="1"/>
</dbReference>
<evidence type="ECO:0000313" key="12">
    <source>
        <dbReference type="Proteomes" id="UP000525078"/>
    </source>
</evidence>
<keyword evidence="4" id="KW-0813">Transport</keyword>
<dbReference type="AlphaFoldDB" id="A0A7J6GN72"/>
<comment type="function">
    <text evidence="1">Central component of the receptor complex responsible for the recognition and translocation of cytosolically synthesized mitochondrial preproteins. Together with TOM22 functions as the transit peptide receptor at the surface of the mitochondrion outer membrane and facilitates the movement of preproteins into the translocation pore.</text>
</comment>
<comment type="subcellular location">
    <subcellularLocation>
        <location evidence="2">Mitochondrion outer membrane</location>
        <topology evidence="2">Single-pass membrane protein</topology>
    </subcellularLocation>
</comment>
<evidence type="ECO:0000256" key="8">
    <source>
        <dbReference type="ARBA" id="ARBA00022989"/>
    </source>
</evidence>
<gene>
    <name evidence="11" type="ORF">F8388_004585</name>
</gene>
<name>A0A7J6GN72_CANSA</name>
<sequence>MVIYGAVTPAQTDLIKWLSRPSSISEKLLFYSYVIVYCSEDAILKFEEALLIDPLKHEAMWSLGNANTSYTFMTPNLDEAKPSFVSAYEFFQKVLEELLSTVIASSMR</sequence>
<comment type="similarity">
    <text evidence="3">Belongs to the Tom20 family.</text>
</comment>
<dbReference type="Gene3D" id="1.25.40.10">
    <property type="entry name" value="Tetratricopeptide repeat domain"/>
    <property type="match status" value="1"/>
</dbReference>
<dbReference type="SUPFAM" id="SSF48452">
    <property type="entry name" value="TPR-like"/>
    <property type="match status" value="1"/>
</dbReference>
<dbReference type="Pfam" id="PF06552">
    <property type="entry name" value="TOM20_plant"/>
    <property type="match status" value="1"/>
</dbReference>
<evidence type="ECO:0000256" key="5">
    <source>
        <dbReference type="ARBA" id="ARBA00022692"/>
    </source>
</evidence>
<proteinExistence type="inferred from homology"/>
<evidence type="ECO:0000256" key="4">
    <source>
        <dbReference type="ARBA" id="ARBA00022448"/>
    </source>
</evidence>
<evidence type="ECO:0000256" key="3">
    <source>
        <dbReference type="ARBA" id="ARBA00005792"/>
    </source>
</evidence>
<evidence type="ECO:0000313" key="11">
    <source>
        <dbReference type="EMBL" id="KAF4384352.1"/>
    </source>
</evidence>
<evidence type="ECO:0000256" key="9">
    <source>
        <dbReference type="ARBA" id="ARBA00023128"/>
    </source>
</evidence>
<protein>
    <submittedName>
        <fullName evidence="11">Uncharacterized protein</fullName>
    </submittedName>
</protein>
<keyword evidence="10" id="KW-0472">Membrane</keyword>
<evidence type="ECO:0000256" key="2">
    <source>
        <dbReference type="ARBA" id="ARBA00004572"/>
    </source>
</evidence>
<keyword evidence="8" id="KW-1133">Transmembrane helix</keyword>
<reference evidence="11 12" key="1">
    <citation type="journal article" date="2020" name="bioRxiv">
        <title>Sequence and annotation of 42 cannabis genomes reveals extensive copy number variation in cannabinoid synthesis and pathogen resistance genes.</title>
        <authorList>
            <person name="Mckernan K.J."/>
            <person name="Helbert Y."/>
            <person name="Kane L.T."/>
            <person name="Ebling H."/>
            <person name="Zhang L."/>
            <person name="Liu B."/>
            <person name="Eaton Z."/>
            <person name="Mclaughlin S."/>
            <person name="Kingan S."/>
            <person name="Baybayan P."/>
            <person name="Concepcion G."/>
            <person name="Jordan M."/>
            <person name="Riva A."/>
            <person name="Barbazuk W."/>
            <person name="Harkins T."/>
        </authorList>
    </citation>
    <scope>NUCLEOTIDE SEQUENCE [LARGE SCALE GENOMIC DNA]</scope>
    <source>
        <strain evidence="12">cv. Jamaican Lion 4</strain>
        <tissue evidence="11">Leaf</tissue>
    </source>
</reference>
<comment type="caution">
    <text evidence="11">The sequence shown here is derived from an EMBL/GenBank/DDBJ whole genome shotgun (WGS) entry which is preliminary data.</text>
</comment>
<dbReference type="InterPro" id="IPR010547">
    <property type="entry name" value="TOM20_imprt_rcpt"/>
</dbReference>
<dbReference type="GO" id="GO:0005742">
    <property type="term" value="C:mitochondrial outer membrane translocase complex"/>
    <property type="evidence" value="ECO:0007669"/>
    <property type="project" value="InterPro"/>
</dbReference>
<dbReference type="PANTHER" id="PTHR32409">
    <property type="entry name" value="MITOCHONDRIAL IMPORT RECEPTOR SUBUNIT TOM20-1-RELATED"/>
    <property type="match status" value="1"/>
</dbReference>
<evidence type="ECO:0000256" key="7">
    <source>
        <dbReference type="ARBA" id="ARBA00022927"/>
    </source>
</evidence>
<organism evidence="11 12">
    <name type="scientific">Cannabis sativa</name>
    <name type="common">Hemp</name>
    <name type="synonym">Marijuana</name>
    <dbReference type="NCBI Taxonomy" id="3483"/>
    <lineage>
        <taxon>Eukaryota</taxon>
        <taxon>Viridiplantae</taxon>
        <taxon>Streptophyta</taxon>
        <taxon>Embryophyta</taxon>
        <taxon>Tracheophyta</taxon>
        <taxon>Spermatophyta</taxon>
        <taxon>Magnoliopsida</taxon>
        <taxon>eudicotyledons</taxon>
        <taxon>Gunneridae</taxon>
        <taxon>Pentapetalae</taxon>
        <taxon>rosids</taxon>
        <taxon>fabids</taxon>
        <taxon>Rosales</taxon>
        <taxon>Cannabaceae</taxon>
        <taxon>Cannabis</taxon>
    </lineage>
</organism>